<dbReference type="AlphaFoldDB" id="A0A9W6N718"/>
<evidence type="ECO:0000313" key="2">
    <source>
        <dbReference type="EMBL" id="GLK80083.1"/>
    </source>
</evidence>
<accession>A0A9W6N718</accession>
<reference evidence="2" key="1">
    <citation type="journal article" date="2014" name="Int. J. Syst. Evol. Microbiol.">
        <title>Complete genome sequence of Corynebacterium casei LMG S-19264T (=DSM 44701T), isolated from a smear-ripened cheese.</title>
        <authorList>
            <consortium name="US DOE Joint Genome Institute (JGI-PGF)"/>
            <person name="Walter F."/>
            <person name="Albersmeier A."/>
            <person name="Kalinowski J."/>
            <person name="Ruckert C."/>
        </authorList>
    </citation>
    <scope>NUCLEOTIDE SEQUENCE</scope>
    <source>
        <strain evidence="2">VKM B-2748</strain>
    </source>
</reference>
<dbReference type="PANTHER" id="PTHR47738">
    <property type="entry name" value="PTS SYSTEM FRUCTOSE-LIKE EIIA COMPONENT-RELATED"/>
    <property type="match status" value="1"/>
</dbReference>
<name>A0A9W6N718_9HYPH</name>
<dbReference type="Proteomes" id="UP001143309">
    <property type="component" value="Unassembled WGS sequence"/>
</dbReference>
<dbReference type="PROSITE" id="PS51094">
    <property type="entry name" value="PTS_EIIA_TYPE_2"/>
    <property type="match status" value="1"/>
</dbReference>
<feature type="domain" description="PTS EIIA type-2" evidence="1">
    <location>
        <begin position="5"/>
        <end position="148"/>
    </location>
</feature>
<protein>
    <submittedName>
        <fullName evidence="2">PTS IIA-like nitrogen-regulatory protein PtsN</fullName>
    </submittedName>
</protein>
<dbReference type="EMBL" id="BSFL01000002">
    <property type="protein sequence ID" value="GLK80083.1"/>
    <property type="molecule type" value="Genomic_DNA"/>
</dbReference>
<dbReference type="InterPro" id="IPR002178">
    <property type="entry name" value="PTS_EIIA_type-2_dom"/>
</dbReference>
<proteinExistence type="predicted"/>
<dbReference type="RefSeq" id="WP_271200555.1">
    <property type="nucleotide sequence ID" value="NZ_BSFL01000002.1"/>
</dbReference>
<keyword evidence="3" id="KW-1185">Reference proteome</keyword>
<sequence>MQLHDAFPASHASINYPANSKSELIRDLGVRLCRVAGVDPKECVQALLDREALGSTGMGDGTAIPHARLAALREPIGFVVRLRKAIDFEAIDGRPVSLVCLLLLPAGNATLASETLAKASRRFRDPVALKGLQNAVSNAAFHQAFVTR</sequence>
<reference evidence="2" key="2">
    <citation type="submission" date="2023-01" db="EMBL/GenBank/DDBJ databases">
        <authorList>
            <person name="Sun Q."/>
            <person name="Evtushenko L."/>
        </authorList>
    </citation>
    <scope>NUCLEOTIDE SEQUENCE</scope>
    <source>
        <strain evidence="2">VKM B-2748</strain>
    </source>
</reference>
<comment type="caution">
    <text evidence="2">The sequence shown here is derived from an EMBL/GenBank/DDBJ whole genome shotgun (WGS) entry which is preliminary data.</text>
</comment>
<evidence type="ECO:0000313" key="3">
    <source>
        <dbReference type="Proteomes" id="UP001143309"/>
    </source>
</evidence>
<dbReference type="Gene3D" id="3.40.930.10">
    <property type="entry name" value="Mannitol-specific EII, Chain A"/>
    <property type="match status" value="1"/>
</dbReference>
<dbReference type="InterPro" id="IPR051541">
    <property type="entry name" value="PTS_SugarTrans_NitroReg"/>
</dbReference>
<dbReference type="CDD" id="cd00211">
    <property type="entry name" value="PTS_IIA_fru"/>
    <property type="match status" value="1"/>
</dbReference>
<evidence type="ECO:0000259" key="1">
    <source>
        <dbReference type="PROSITE" id="PS51094"/>
    </source>
</evidence>
<gene>
    <name evidence="2" type="primary">ptsN_1</name>
    <name evidence="2" type="ORF">GCM10008174_18240</name>
</gene>
<dbReference type="InterPro" id="IPR016152">
    <property type="entry name" value="PTrfase/Anion_transptr"/>
</dbReference>
<dbReference type="SUPFAM" id="SSF55804">
    <property type="entry name" value="Phoshotransferase/anion transport protein"/>
    <property type="match status" value="1"/>
</dbReference>
<dbReference type="GO" id="GO:0030295">
    <property type="term" value="F:protein kinase activator activity"/>
    <property type="evidence" value="ECO:0007669"/>
    <property type="project" value="TreeGrafter"/>
</dbReference>
<dbReference type="Pfam" id="PF00359">
    <property type="entry name" value="PTS_EIIA_2"/>
    <property type="match status" value="1"/>
</dbReference>
<dbReference type="PANTHER" id="PTHR47738:SF1">
    <property type="entry name" value="NITROGEN REGULATORY PROTEIN"/>
    <property type="match status" value="1"/>
</dbReference>
<organism evidence="2 3">
    <name type="scientific">Methylopila turkensis</name>
    <dbReference type="NCBI Taxonomy" id="1437816"/>
    <lineage>
        <taxon>Bacteria</taxon>
        <taxon>Pseudomonadati</taxon>
        <taxon>Pseudomonadota</taxon>
        <taxon>Alphaproteobacteria</taxon>
        <taxon>Hyphomicrobiales</taxon>
        <taxon>Methylopilaceae</taxon>
        <taxon>Methylopila</taxon>
    </lineage>
</organism>